<gene>
    <name evidence="14" type="ORF">DNG_09184</name>
</gene>
<dbReference type="PANTHER" id="PTHR10067:SF11">
    <property type="entry name" value="PHOSPHATIDYLSERINE DECARBOXYLASE"/>
    <property type="match status" value="1"/>
</dbReference>
<protein>
    <recommendedName>
        <fullName evidence="3">phosphatidylserine decarboxylase</fullName>
        <ecNumber evidence="3">4.1.1.65</ecNumber>
    </recommendedName>
</protein>
<dbReference type="EMBL" id="ONZQ02000016">
    <property type="protein sequence ID" value="SPO06494.1"/>
    <property type="molecule type" value="Genomic_DNA"/>
</dbReference>
<name>A0AAE8SZ44_9PEZI</name>
<dbReference type="GO" id="GO:0016740">
    <property type="term" value="F:transferase activity"/>
    <property type="evidence" value="ECO:0007669"/>
    <property type="project" value="UniProtKB-KW"/>
</dbReference>
<reference evidence="14" key="1">
    <citation type="submission" date="2018-03" db="EMBL/GenBank/DDBJ databases">
        <authorList>
            <person name="Guldener U."/>
        </authorList>
    </citation>
    <scope>NUCLEOTIDE SEQUENCE</scope>
</reference>
<proteinExistence type="predicted"/>
<organism evidence="14 15">
    <name type="scientific">Cephalotrichum gorgonifer</name>
    <dbReference type="NCBI Taxonomy" id="2041049"/>
    <lineage>
        <taxon>Eukaryota</taxon>
        <taxon>Fungi</taxon>
        <taxon>Dikarya</taxon>
        <taxon>Ascomycota</taxon>
        <taxon>Pezizomycotina</taxon>
        <taxon>Sordariomycetes</taxon>
        <taxon>Hypocreomycetidae</taxon>
        <taxon>Microascales</taxon>
        <taxon>Microascaceae</taxon>
        <taxon>Cephalotrichum</taxon>
    </lineage>
</organism>
<comment type="pathway">
    <text evidence="2">Lipid metabolism.</text>
</comment>
<evidence type="ECO:0000256" key="5">
    <source>
        <dbReference type="ARBA" id="ARBA00022679"/>
    </source>
</evidence>
<evidence type="ECO:0000313" key="14">
    <source>
        <dbReference type="EMBL" id="SPO06494.1"/>
    </source>
</evidence>
<dbReference type="PANTHER" id="PTHR10067">
    <property type="entry name" value="PHOSPHATIDYLSERINE DECARBOXYLASE"/>
    <property type="match status" value="1"/>
</dbReference>
<dbReference type="Pfam" id="PF02666">
    <property type="entry name" value="PS_Dcarbxylase"/>
    <property type="match status" value="1"/>
</dbReference>
<dbReference type="Proteomes" id="UP001187682">
    <property type="component" value="Unassembled WGS sequence"/>
</dbReference>
<evidence type="ECO:0000256" key="7">
    <source>
        <dbReference type="ARBA" id="ARBA00023098"/>
    </source>
</evidence>
<keyword evidence="8" id="KW-0594">Phospholipid biosynthesis</keyword>
<dbReference type="InterPro" id="IPR054710">
    <property type="entry name" value="Tri101-like_N"/>
</dbReference>
<keyword evidence="6" id="KW-0210">Decarboxylase</keyword>
<evidence type="ECO:0000256" key="8">
    <source>
        <dbReference type="ARBA" id="ARBA00023209"/>
    </source>
</evidence>
<dbReference type="Pfam" id="PF22664">
    <property type="entry name" value="TRI-like_N"/>
    <property type="match status" value="1"/>
</dbReference>
<evidence type="ECO:0000256" key="1">
    <source>
        <dbReference type="ARBA" id="ARBA00001928"/>
    </source>
</evidence>
<dbReference type="GO" id="GO:0004609">
    <property type="term" value="F:phosphatidylserine decarboxylase activity"/>
    <property type="evidence" value="ECO:0007669"/>
    <property type="project" value="UniProtKB-EC"/>
</dbReference>
<keyword evidence="10" id="KW-1208">Phospholipid metabolism</keyword>
<comment type="caution">
    <text evidence="14">The sequence shown here is derived from an EMBL/GenBank/DDBJ whole genome shotgun (WGS) entry which is preliminary data.</text>
</comment>
<keyword evidence="4" id="KW-0444">Lipid biosynthesis</keyword>
<comment type="pathway">
    <text evidence="12">Phospholipid metabolism; phosphatidylethanolamine biosynthesis.</text>
</comment>
<evidence type="ECO:0000256" key="3">
    <source>
        <dbReference type="ARBA" id="ARBA00012243"/>
    </source>
</evidence>
<accession>A0AAE8SZ44</accession>
<dbReference type="InterPro" id="IPR033177">
    <property type="entry name" value="PSD-B"/>
</dbReference>
<evidence type="ECO:0000259" key="13">
    <source>
        <dbReference type="Pfam" id="PF22664"/>
    </source>
</evidence>
<evidence type="ECO:0000313" key="15">
    <source>
        <dbReference type="Proteomes" id="UP001187682"/>
    </source>
</evidence>
<dbReference type="NCBIfam" id="TIGR00163">
    <property type="entry name" value="PS_decarb"/>
    <property type="match status" value="1"/>
</dbReference>
<evidence type="ECO:0000256" key="2">
    <source>
        <dbReference type="ARBA" id="ARBA00005189"/>
    </source>
</evidence>
<keyword evidence="11" id="KW-0670">Pyruvate</keyword>
<dbReference type="EC" id="4.1.1.65" evidence="3"/>
<keyword evidence="5" id="KW-0808">Transferase</keyword>
<evidence type="ECO:0000256" key="9">
    <source>
        <dbReference type="ARBA" id="ARBA00023239"/>
    </source>
</evidence>
<dbReference type="InterPro" id="IPR023213">
    <property type="entry name" value="CAT-like_dom_sf"/>
</dbReference>
<evidence type="ECO:0000256" key="12">
    <source>
        <dbReference type="ARBA" id="ARBA00024326"/>
    </source>
</evidence>
<keyword evidence="15" id="KW-1185">Reference proteome</keyword>
<keyword evidence="7" id="KW-0443">Lipid metabolism</keyword>
<evidence type="ECO:0000256" key="6">
    <source>
        <dbReference type="ARBA" id="ARBA00022793"/>
    </source>
</evidence>
<dbReference type="AlphaFoldDB" id="A0AAE8SZ44"/>
<dbReference type="InterPro" id="IPR003817">
    <property type="entry name" value="PS_Dcarbxylase"/>
</dbReference>
<comment type="cofactor">
    <cofactor evidence="1">
        <name>pyruvate</name>
        <dbReference type="ChEBI" id="CHEBI:15361"/>
    </cofactor>
</comment>
<evidence type="ECO:0000256" key="11">
    <source>
        <dbReference type="ARBA" id="ARBA00023317"/>
    </source>
</evidence>
<keyword evidence="9" id="KW-0456">Lyase</keyword>
<evidence type="ECO:0000256" key="4">
    <source>
        <dbReference type="ARBA" id="ARBA00022516"/>
    </source>
</evidence>
<evidence type="ECO:0000256" key="10">
    <source>
        <dbReference type="ARBA" id="ARBA00023264"/>
    </source>
</evidence>
<feature type="domain" description="Trichothecene 3-O-acetyltransferase-like N-terminal" evidence="13">
    <location>
        <begin position="27"/>
        <end position="179"/>
    </location>
</feature>
<dbReference type="Gene3D" id="3.30.559.10">
    <property type="entry name" value="Chloramphenicol acetyltransferase-like domain"/>
    <property type="match status" value="2"/>
</dbReference>
<dbReference type="GO" id="GO:0046474">
    <property type="term" value="P:glycerophospholipid biosynthetic process"/>
    <property type="evidence" value="ECO:0007669"/>
    <property type="project" value="UniProtKB-ARBA"/>
</dbReference>
<sequence>MFDDMHEGDAFEIRLDILGQQPLLNKLYTQVTTCFPVPKTISDAHITETLTAGLTRLVSSFPWVGGQVLHTPPTSSCACNFSIVPWRKVPRLILKDLRNDPSTPTMETLGETRFPMASLDESILSPCKTLSAAADMTPFVFAVQATFIKGGLLLTFVGQHNAMDMVGQAELIRLLSKACRGESFTPEEVSNGNMPRHDIVPFLDDSYQPGPELDTQKAKSPAPGSPLAPPECTWEYFGFSADSLATLKAVASESVTTLPGYVSTDDALCALIWQCVTRARLPRLPPAATSTFARAVDVRRAMGVSEVYPGILQNMAYNTLPAADAVSQPLGVIASQLRTSLDPSQLDHRTRVLATALHRLSDKSTMSFTAGANPSTDISFSSWAKIDLYNMDFGLGLGKPAAVRRPRFDMVESLMYIMPRRPDGELVVAMCLRLEDMARLKVDKTFTNIRGVRGVLGVLKPTAMDLIKFLLLLLHRALDYLISWAYLAQNLPVPWVFFDRKTGEIKREDQPLLRKLALVLIFNPLTEWIDSTHVMRLQAYRKALSKGREENTPDIRKRIQSFVEAYSIKMEDFEPSDIDEYATFSEFVTRRISPDSRPIHSPDDPSTAVVPADSRAVVYSTLPEARRLWAKGNDFSLPYLLMDTQLARTFADGSVASFQLSPQGYHRYHSPVNGVVKRYRSMPGDSYPIDPVALHSGVDILTRNRRAYVVIKSDEFGYVLFAAIGGEEVGFPQIHDQWQKPGSYIEKGDELGMFHLGSPSIVMVFQRGMLQFDQDLLDSSKRQIEVAVDMGMSLGRGAGSGVETK</sequence>